<reference evidence="4 5" key="1">
    <citation type="submission" date="2024-09" db="EMBL/GenBank/DDBJ databases">
        <title>Floridaenema gen nov. (Aerosakkonemataceae, Aerosakkonematales ord. nov., Cyanobacteria) from benthic tropical and subtropical fresh waters, with the description of four new species.</title>
        <authorList>
            <person name="Moretto J.A."/>
            <person name="Berthold D.E."/>
            <person name="Lefler F.W."/>
            <person name="Huang I.-S."/>
            <person name="Laughinghouse H. IV."/>
        </authorList>
    </citation>
    <scope>NUCLEOTIDE SEQUENCE [LARGE SCALE GENOMIC DNA]</scope>
    <source>
        <strain evidence="4 5">BLCC-F46</strain>
    </source>
</reference>
<dbReference type="EC" id="3.4.21.-" evidence="4"/>
<dbReference type="SUPFAM" id="SSF50156">
    <property type="entry name" value="PDZ domain-like"/>
    <property type="match status" value="1"/>
</dbReference>
<comment type="caution">
    <text evidence="4">The sequence shown here is derived from an EMBL/GenBank/DDBJ whole genome shotgun (WGS) entry which is preliminary data.</text>
</comment>
<dbReference type="PRINTS" id="PR00834">
    <property type="entry name" value="PROTEASES2C"/>
</dbReference>
<evidence type="ECO:0000313" key="4">
    <source>
        <dbReference type="EMBL" id="MFB2878005.1"/>
    </source>
</evidence>
<dbReference type="EMBL" id="JBHFNQ010000108">
    <property type="protein sequence ID" value="MFB2878005.1"/>
    <property type="molecule type" value="Genomic_DNA"/>
</dbReference>
<evidence type="ECO:0000259" key="3">
    <source>
        <dbReference type="PROSITE" id="PS50106"/>
    </source>
</evidence>
<dbReference type="SUPFAM" id="SSF50494">
    <property type="entry name" value="Trypsin-like serine proteases"/>
    <property type="match status" value="1"/>
</dbReference>
<dbReference type="InterPro" id="IPR001940">
    <property type="entry name" value="Peptidase_S1C"/>
</dbReference>
<gene>
    <name evidence="4" type="ORF">ACE1CC_14230</name>
</gene>
<evidence type="ECO:0000256" key="2">
    <source>
        <dbReference type="ARBA" id="ARBA00022801"/>
    </source>
</evidence>
<dbReference type="GO" id="GO:0008233">
    <property type="term" value="F:peptidase activity"/>
    <property type="evidence" value="ECO:0007669"/>
    <property type="project" value="UniProtKB-KW"/>
</dbReference>
<dbReference type="GO" id="GO:0006508">
    <property type="term" value="P:proteolysis"/>
    <property type="evidence" value="ECO:0007669"/>
    <property type="project" value="UniProtKB-KW"/>
</dbReference>
<dbReference type="Pfam" id="PF13180">
    <property type="entry name" value="PDZ_2"/>
    <property type="match status" value="1"/>
</dbReference>
<dbReference type="InterPro" id="IPR001478">
    <property type="entry name" value="PDZ"/>
</dbReference>
<dbReference type="InterPro" id="IPR009003">
    <property type="entry name" value="Peptidase_S1_PA"/>
</dbReference>
<name>A0ABV4X5H3_9CYAN</name>
<keyword evidence="5" id="KW-1185">Reference proteome</keyword>
<dbReference type="PANTHER" id="PTHR43343:SF3">
    <property type="entry name" value="PROTEASE DO-LIKE 8, CHLOROPLASTIC"/>
    <property type="match status" value="1"/>
</dbReference>
<evidence type="ECO:0000313" key="5">
    <source>
        <dbReference type="Proteomes" id="UP001576774"/>
    </source>
</evidence>
<dbReference type="Pfam" id="PF13365">
    <property type="entry name" value="Trypsin_2"/>
    <property type="match status" value="1"/>
</dbReference>
<dbReference type="RefSeq" id="WP_413271091.1">
    <property type="nucleotide sequence ID" value="NZ_JBHFNQ010000108.1"/>
</dbReference>
<dbReference type="InterPro" id="IPR036034">
    <property type="entry name" value="PDZ_sf"/>
</dbReference>
<dbReference type="SMART" id="SM00228">
    <property type="entry name" value="PDZ"/>
    <property type="match status" value="1"/>
</dbReference>
<dbReference type="PANTHER" id="PTHR43343">
    <property type="entry name" value="PEPTIDASE S12"/>
    <property type="match status" value="1"/>
</dbReference>
<accession>A0ABV4X5H3</accession>
<feature type="domain" description="PDZ" evidence="3">
    <location>
        <begin position="218"/>
        <end position="294"/>
    </location>
</feature>
<proteinExistence type="predicted"/>
<dbReference type="Proteomes" id="UP001576774">
    <property type="component" value="Unassembled WGS sequence"/>
</dbReference>
<keyword evidence="2 4" id="KW-0378">Hydrolase</keyword>
<protein>
    <submittedName>
        <fullName evidence="4">S1C family serine protease</fullName>
        <ecNumber evidence="4">3.4.21.-</ecNumber>
    </submittedName>
</protein>
<dbReference type="InterPro" id="IPR051201">
    <property type="entry name" value="Chloro_Bact_Ser_Proteases"/>
</dbReference>
<dbReference type="Gene3D" id="2.40.10.120">
    <property type="match status" value="1"/>
</dbReference>
<organism evidence="4 5">
    <name type="scientific">Floridaenema aerugineum BLCC-F46</name>
    <dbReference type="NCBI Taxonomy" id="3153654"/>
    <lineage>
        <taxon>Bacteria</taxon>
        <taxon>Bacillati</taxon>
        <taxon>Cyanobacteriota</taxon>
        <taxon>Cyanophyceae</taxon>
        <taxon>Oscillatoriophycideae</taxon>
        <taxon>Aerosakkonematales</taxon>
        <taxon>Aerosakkonemataceae</taxon>
        <taxon>Floridanema</taxon>
        <taxon>Floridanema aerugineum</taxon>
    </lineage>
</organism>
<evidence type="ECO:0000256" key="1">
    <source>
        <dbReference type="ARBA" id="ARBA00022670"/>
    </source>
</evidence>
<keyword evidence="1 4" id="KW-0645">Protease</keyword>
<dbReference type="PROSITE" id="PS50106">
    <property type="entry name" value="PDZ"/>
    <property type="match status" value="1"/>
</dbReference>
<sequence>MVTSATESGNLLQQLSNNLADIVEQSGSSVVAVNGRRRMSSAGVHWRSGIVVTADHTINRDEDITVTLPDDRTISATLIGRDSGTDLALLRLAETEALPTANLSDGTELKVGEMVLAIARFPDSGISASLGVISALGGTWRTWHGGKIDQFIRPSVMLYPGFSGGALVNAQGKVVGINTAGPRQLVLTIPTSTVNRVVEQILTGKRSKPGYLGLGMQPVQLPQPLRKQLNISGNGGVIIVSVEADAPADKAGVLIGDILVALNDKQINDVSDVHAMLDPDRVGKPLNAQIIRGGTLTQLTIIVGERE</sequence>
<dbReference type="Gene3D" id="2.30.42.10">
    <property type="match status" value="1"/>
</dbReference>